<sequence>MYLLERLTLNIGHFQSGGNRLVTVPDVIAIPKASNPKHLRENRTTLVLTLTTVDLAKPDAHLLPTISGHLHLS</sequence>
<gene>
    <name evidence="1" type="ORF">NDI38_08640</name>
</gene>
<dbReference type="Proteomes" id="UP001476950">
    <property type="component" value="Unassembled WGS sequence"/>
</dbReference>
<proteinExistence type="predicted"/>
<accession>A0ABV0KGX8</accession>
<dbReference type="RefSeq" id="WP_190447791.1">
    <property type="nucleotide sequence ID" value="NZ_JAMPLM010000005.1"/>
</dbReference>
<evidence type="ECO:0000313" key="1">
    <source>
        <dbReference type="EMBL" id="MEP1058503.1"/>
    </source>
</evidence>
<keyword evidence="2" id="KW-1185">Reference proteome</keyword>
<comment type="caution">
    <text evidence="1">The sequence shown here is derived from an EMBL/GenBank/DDBJ whole genome shotgun (WGS) entry which is preliminary data.</text>
</comment>
<evidence type="ECO:0000313" key="2">
    <source>
        <dbReference type="Proteomes" id="UP001476950"/>
    </source>
</evidence>
<protein>
    <submittedName>
        <fullName evidence="1">Uncharacterized protein</fullName>
    </submittedName>
</protein>
<name>A0ABV0KGX8_9CYAN</name>
<organism evidence="1 2">
    <name type="scientific">Stenomitos frigidus AS-A4</name>
    <dbReference type="NCBI Taxonomy" id="2933935"/>
    <lineage>
        <taxon>Bacteria</taxon>
        <taxon>Bacillati</taxon>
        <taxon>Cyanobacteriota</taxon>
        <taxon>Cyanophyceae</taxon>
        <taxon>Leptolyngbyales</taxon>
        <taxon>Leptolyngbyaceae</taxon>
        <taxon>Stenomitos</taxon>
    </lineage>
</organism>
<reference evidence="1 2" key="1">
    <citation type="submission" date="2022-04" db="EMBL/GenBank/DDBJ databases">
        <title>Positive selection, recombination, and allopatry shape intraspecific diversity of widespread and dominant cyanobacteria.</title>
        <authorList>
            <person name="Wei J."/>
            <person name="Shu W."/>
            <person name="Hu C."/>
        </authorList>
    </citation>
    <scope>NUCLEOTIDE SEQUENCE [LARGE SCALE GENOMIC DNA]</scope>
    <source>
        <strain evidence="1 2">AS-A4</strain>
    </source>
</reference>
<dbReference type="EMBL" id="JAMPLM010000005">
    <property type="protein sequence ID" value="MEP1058503.1"/>
    <property type="molecule type" value="Genomic_DNA"/>
</dbReference>